<dbReference type="InterPro" id="IPR005467">
    <property type="entry name" value="His_kinase_dom"/>
</dbReference>
<dbReference type="RefSeq" id="WP_050431740.1">
    <property type="nucleotide sequence ID" value="NZ_CP012159.1"/>
</dbReference>
<dbReference type="PROSITE" id="PS50894">
    <property type="entry name" value="HPT"/>
    <property type="match status" value="1"/>
</dbReference>
<evidence type="ECO:0000313" key="14">
    <source>
        <dbReference type="Proteomes" id="UP000067626"/>
    </source>
</evidence>
<dbReference type="PANTHER" id="PTHR43395:SF1">
    <property type="entry name" value="CHEMOTAXIS PROTEIN CHEA"/>
    <property type="match status" value="1"/>
</dbReference>
<dbReference type="PATRIC" id="fig|52.7.peg.4236"/>
<evidence type="ECO:0000313" key="13">
    <source>
        <dbReference type="EMBL" id="AKT39695.1"/>
    </source>
</evidence>
<dbReference type="SUPFAM" id="SSF52172">
    <property type="entry name" value="CheY-like"/>
    <property type="match status" value="1"/>
</dbReference>
<dbReference type="InterPro" id="IPR011006">
    <property type="entry name" value="CheY-like_superfamily"/>
</dbReference>
<dbReference type="InterPro" id="IPR004358">
    <property type="entry name" value="Sig_transdc_His_kin-like_C"/>
</dbReference>
<feature type="region of interest" description="Disordered" evidence="8">
    <location>
        <begin position="111"/>
        <end position="202"/>
    </location>
</feature>
<dbReference type="Pfam" id="PF01627">
    <property type="entry name" value="Hpt"/>
    <property type="match status" value="1"/>
</dbReference>
<dbReference type="STRING" id="52.CMC5_038440"/>
<dbReference type="InterPro" id="IPR001789">
    <property type="entry name" value="Sig_transdc_resp-reg_receiver"/>
</dbReference>
<evidence type="ECO:0000256" key="2">
    <source>
        <dbReference type="ARBA" id="ARBA00012438"/>
    </source>
</evidence>
<dbReference type="SUPFAM" id="SSF55874">
    <property type="entry name" value="ATPase domain of HSP90 chaperone/DNA topoisomerase II/histidine kinase"/>
    <property type="match status" value="1"/>
</dbReference>
<keyword evidence="3 7" id="KW-0597">Phosphoprotein</keyword>
<dbReference type="Pfam" id="PF01584">
    <property type="entry name" value="CheW"/>
    <property type="match status" value="1"/>
</dbReference>
<dbReference type="EC" id="2.7.13.3" evidence="2"/>
<dbReference type="Gene3D" id="3.40.50.2300">
    <property type="match status" value="1"/>
</dbReference>
<dbReference type="PROSITE" id="PS50851">
    <property type="entry name" value="CHEW"/>
    <property type="match status" value="1"/>
</dbReference>
<dbReference type="InterPro" id="IPR036641">
    <property type="entry name" value="HPT_dom_sf"/>
</dbReference>
<evidence type="ECO:0000256" key="3">
    <source>
        <dbReference type="ARBA" id="ARBA00022553"/>
    </source>
</evidence>
<proteinExistence type="predicted"/>
<evidence type="ECO:0000256" key="4">
    <source>
        <dbReference type="ARBA" id="ARBA00022679"/>
    </source>
</evidence>
<dbReference type="FunFam" id="3.30.565.10:FF:000016">
    <property type="entry name" value="Chemotaxis protein CheA, putative"/>
    <property type="match status" value="1"/>
</dbReference>
<dbReference type="GO" id="GO:0000155">
    <property type="term" value="F:phosphorelay sensor kinase activity"/>
    <property type="evidence" value="ECO:0007669"/>
    <property type="project" value="UniProtKB-ARBA"/>
</dbReference>
<dbReference type="AlphaFoldDB" id="A0A0K1EFQ3"/>
<evidence type="ECO:0000256" key="5">
    <source>
        <dbReference type="ARBA" id="ARBA00022777"/>
    </source>
</evidence>
<feature type="modified residue" description="4-aspartylphosphate" evidence="7">
    <location>
        <position position="737"/>
    </location>
</feature>
<dbReference type="PANTHER" id="PTHR43395">
    <property type="entry name" value="SENSOR HISTIDINE KINASE CHEA"/>
    <property type="match status" value="1"/>
</dbReference>
<dbReference type="Proteomes" id="UP000067626">
    <property type="component" value="Chromosome"/>
</dbReference>
<dbReference type="InterPro" id="IPR003594">
    <property type="entry name" value="HATPase_dom"/>
</dbReference>
<dbReference type="SUPFAM" id="SSF47226">
    <property type="entry name" value="Histidine-containing phosphotransfer domain, HPT domain"/>
    <property type="match status" value="1"/>
</dbReference>
<feature type="compositionally biased region" description="Pro residues" evidence="8">
    <location>
        <begin position="148"/>
        <end position="164"/>
    </location>
</feature>
<feature type="domain" description="Histidine kinase" evidence="9">
    <location>
        <begin position="384"/>
        <end position="523"/>
    </location>
</feature>
<dbReference type="Gene3D" id="1.20.120.160">
    <property type="entry name" value="HPT domain"/>
    <property type="match status" value="1"/>
</dbReference>
<dbReference type="SMART" id="SM00073">
    <property type="entry name" value="HPT"/>
    <property type="match status" value="1"/>
</dbReference>
<dbReference type="GO" id="GO:0006935">
    <property type="term" value="P:chemotaxis"/>
    <property type="evidence" value="ECO:0007669"/>
    <property type="project" value="InterPro"/>
</dbReference>
<dbReference type="SMART" id="SM00387">
    <property type="entry name" value="HATPase_c"/>
    <property type="match status" value="1"/>
</dbReference>
<feature type="domain" description="HPt" evidence="12">
    <location>
        <begin position="4"/>
        <end position="114"/>
    </location>
</feature>
<sequence>MTTGRDLLSELRQVFRGELEDTVALLEDEAQALVPGGPPSEVQPAVAEIYRAVHSLKGAAHAVGYPGLEHLCHALESRLAPVRNGGDVDTAQVASDLDVALGALRAAVTRLSSGEDPDDEALAEAQRRIESAEEPQAAAPLTTSGHAPAPPPVPHAAPLAPPAPGATATMVSTAPTRSTSASPPASPAASGGTTISSSATATSISPAPVVVEAAADSGARSDETVRISVARLGDLFAAAEDLLASAGRRSSLLSRHTVLADLVGSLTADLTRSRQLLRPQPTEVLDLDREEARRLVDRCLTAVRTLAGWASEAELQDDQAWRDVTIGASELSSRARALRVVSLETLSPAIERAARELIRALDRPVSVTIRAAGVEIDRRVRDGLREPLLHLVRNAIDHGIEPPDVRRANGKPEVGSVDIEASISGRDARIVVRDDGKGVDLEALRQVAAARGHPGAAGVDLRDLLGLIFEAGVSTRRNVSAFSGRGVGLDVVRQRIAQLHGRVEVESEPGRGTRFTLTVPVDLSVSPGLVVQVRDVRVIFMATAIERLRRVAPSDLISMEGRLYLRDEGGAVPFADLDATLGLATRPVTQLVDDERWACVVVAAADRRAAFRVDALLDYHEVIVRPLGNRVRRAALVSGAAVLGDGEVALVLDAADLVRVAQPASISDDTTSTETSKRRRILVVDDSVTTRQLERTILEAAGYDVTLAHDGQHAWEILAEGHLSGQGQAMVDAVLSDIEMPRMDGFQLLARVRATPRTARLPFVLVTALDKPSDRQRALDLGASSYLIKRSFDQEALLETLERLL</sequence>
<dbReference type="KEGG" id="ccro:CMC5_038440"/>
<evidence type="ECO:0000256" key="1">
    <source>
        <dbReference type="ARBA" id="ARBA00000085"/>
    </source>
</evidence>
<dbReference type="InterPro" id="IPR051315">
    <property type="entry name" value="Bact_Chemotaxis_CheA"/>
</dbReference>
<accession>A0A0K1EFQ3</accession>
<keyword evidence="5" id="KW-0418">Kinase</keyword>
<reference evidence="13 14" key="1">
    <citation type="submission" date="2015-07" db="EMBL/GenBank/DDBJ databases">
        <title>Genome analysis of myxobacterium Chondromyces crocatus Cm c5 reveals a high potential for natural compound synthesis and the genetic basis for the loss of fruiting body formation.</title>
        <authorList>
            <person name="Zaburannyi N."/>
            <person name="Bunk B."/>
            <person name="Maier J."/>
            <person name="Overmann J."/>
            <person name="Mueller R."/>
        </authorList>
    </citation>
    <scope>NUCLEOTIDE SEQUENCE [LARGE SCALE GENOMIC DNA]</scope>
    <source>
        <strain evidence="13 14">Cm c5</strain>
    </source>
</reference>
<feature type="modified residue" description="Phosphohistidine" evidence="6">
    <location>
        <position position="54"/>
    </location>
</feature>
<feature type="compositionally biased region" description="Low complexity" evidence="8">
    <location>
        <begin position="165"/>
        <end position="202"/>
    </location>
</feature>
<keyword evidence="14" id="KW-1185">Reference proteome</keyword>
<evidence type="ECO:0000256" key="8">
    <source>
        <dbReference type="SAM" id="MobiDB-lite"/>
    </source>
</evidence>
<evidence type="ECO:0000256" key="6">
    <source>
        <dbReference type="PROSITE-ProRule" id="PRU00110"/>
    </source>
</evidence>
<dbReference type="InterPro" id="IPR036061">
    <property type="entry name" value="CheW-like_dom_sf"/>
</dbReference>
<dbReference type="Pfam" id="PF02518">
    <property type="entry name" value="HATPase_c"/>
    <property type="match status" value="1"/>
</dbReference>
<dbReference type="InterPro" id="IPR036890">
    <property type="entry name" value="HATPase_C_sf"/>
</dbReference>
<comment type="catalytic activity">
    <reaction evidence="1">
        <text>ATP + protein L-histidine = ADP + protein N-phospho-L-histidine.</text>
        <dbReference type="EC" id="2.7.13.3"/>
    </reaction>
</comment>
<feature type="domain" description="CheW-like" evidence="11">
    <location>
        <begin position="525"/>
        <end position="663"/>
    </location>
</feature>
<evidence type="ECO:0000256" key="7">
    <source>
        <dbReference type="PROSITE-ProRule" id="PRU00169"/>
    </source>
</evidence>
<dbReference type="InterPro" id="IPR008207">
    <property type="entry name" value="Sig_transdc_His_kin_Hpt_dom"/>
</dbReference>
<dbReference type="SUPFAM" id="SSF50341">
    <property type="entry name" value="CheW-like"/>
    <property type="match status" value="1"/>
</dbReference>
<name>A0A0K1EFQ3_CHOCO</name>
<dbReference type="Gene3D" id="3.30.565.10">
    <property type="entry name" value="Histidine kinase-like ATPase, C-terminal domain"/>
    <property type="match status" value="1"/>
</dbReference>
<keyword evidence="4" id="KW-0808">Transferase</keyword>
<evidence type="ECO:0000259" key="9">
    <source>
        <dbReference type="PROSITE" id="PS50109"/>
    </source>
</evidence>
<dbReference type="CDD" id="cd00088">
    <property type="entry name" value="HPT"/>
    <property type="match status" value="1"/>
</dbReference>
<evidence type="ECO:0000259" key="11">
    <source>
        <dbReference type="PROSITE" id="PS50851"/>
    </source>
</evidence>
<dbReference type="SMART" id="SM00260">
    <property type="entry name" value="CheW"/>
    <property type="match status" value="1"/>
</dbReference>
<dbReference type="OrthoDB" id="9803176at2"/>
<protein>
    <recommendedName>
        <fullName evidence="2">histidine kinase</fullName>
        <ecNumber evidence="2">2.7.13.3</ecNumber>
    </recommendedName>
</protein>
<dbReference type="Pfam" id="PF00072">
    <property type="entry name" value="Response_reg"/>
    <property type="match status" value="1"/>
</dbReference>
<dbReference type="PROSITE" id="PS50110">
    <property type="entry name" value="RESPONSE_REGULATORY"/>
    <property type="match status" value="1"/>
</dbReference>
<evidence type="ECO:0000259" key="12">
    <source>
        <dbReference type="PROSITE" id="PS50894"/>
    </source>
</evidence>
<dbReference type="InterPro" id="IPR002545">
    <property type="entry name" value="CheW-lke_dom"/>
</dbReference>
<dbReference type="EMBL" id="CP012159">
    <property type="protein sequence ID" value="AKT39695.1"/>
    <property type="molecule type" value="Genomic_DNA"/>
</dbReference>
<dbReference type="Gene3D" id="2.30.30.40">
    <property type="entry name" value="SH3 Domains"/>
    <property type="match status" value="1"/>
</dbReference>
<dbReference type="PROSITE" id="PS50109">
    <property type="entry name" value="HIS_KIN"/>
    <property type="match status" value="1"/>
</dbReference>
<dbReference type="PRINTS" id="PR00344">
    <property type="entry name" value="BCTRLSENSOR"/>
</dbReference>
<feature type="domain" description="Response regulatory" evidence="10">
    <location>
        <begin position="680"/>
        <end position="804"/>
    </location>
</feature>
<gene>
    <name evidence="13" type="primary">cheY</name>
    <name evidence="13" type="ORF">CMC5_038440</name>
</gene>
<evidence type="ECO:0000259" key="10">
    <source>
        <dbReference type="PROSITE" id="PS50110"/>
    </source>
</evidence>
<organism evidence="13 14">
    <name type="scientific">Chondromyces crocatus</name>
    <dbReference type="NCBI Taxonomy" id="52"/>
    <lineage>
        <taxon>Bacteria</taxon>
        <taxon>Pseudomonadati</taxon>
        <taxon>Myxococcota</taxon>
        <taxon>Polyangia</taxon>
        <taxon>Polyangiales</taxon>
        <taxon>Polyangiaceae</taxon>
        <taxon>Chondromyces</taxon>
    </lineage>
</organism>
<dbReference type="SMART" id="SM00448">
    <property type="entry name" value="REC"/>
    <property type="match status" value="1"/>
</dbReference>